<name>A0A3N1NIE6_9GAMM</name>
<dbReference type="CDD" id="cd03404">
    <property type="entry name" value="SPFH_HflK"/>
    <property type="match status" value="1"/>
</dbReference>
<evidence type="ECO:0000313" key="11">
    <source>
        <dbReference type="EMBL" id="ROQ18462.1"/>
    </source>
</evidence>
<dbReference type="PANTHER" id="PTHR42911:SF2">
    <property type="entry name" value="PROHIBITIN FAMILY PROTEIN"/>
    <property type="match status" value="1"/>
</dbReference>
<feature type="coiled-coil region" evidence="7">
    <location>
        <begin position="440"/>
        <end position="480"/>
    </location>
</feature>
<dbReference type="GO" id="GO:0008233">
    <property type="term" value="F:peptidase activity"/>
    <property type="evidence" value="ECO:0007669"/>
    <property type="project" value="UniProtKB-KW"/>
</dbReference>
<evidence type="ECO:0000256" key="7">
    <source>
        <dbReference type="SAM" id="Coils"/>
    </source>
</evidence>
<dbReference type="Gene3D" id="3.30.479.30">
    <property type="entry name" value="Band 7 domain"/>
    <property type="match status" value="1"/>
</dbReference>
<keyword evidence="12" id="KW-1185">Reference proteome</keyword>
<evidence type="ECO:0000259" key="9">
    <source>
        <dbReference type="Pfam" id="PF01145"/>
    </source>
</evidence>
<dbReference type="EMBL" id="RJUK01000002">
    <property type="protein sequence ID" value="ROQ18462.1"/>
    <property type="molecule type" value="Genomic_DNA"/>
</dbReference>
<comment type="caution">
    <text evidence="11">The sequence shown here is derived from an EMBL/GenBank/DDBJ whole genome shotgun (WGS) entry which is preliminary data.</text>
</comment>
<dbReference type="Pfam" id="PF01145">
    <property type="entry name" value="Band_7"/>
    <property type="match status" value="1"/>
</dbReference>
<organism evidence="11 12">
    <name type="scientific">Marinimicrobium koreense</name>
    <dbReference type="NCBI Taxonomy" id="306545"/>
    <lineage>
        <taxon>Bacteria</taxon>
        <taxon>Pseudomonadati</taxon>
        <taxon>Pseudomonadota</taxon>
        <taxon>Gammaproteobacteria</taxon>
        <taxon>Cellvibrionales</taxon>
        <taxon>Cellvibrionaceae</taxon>
        <taxon>Marinimicrobium</taxon>
    </lineage>
</organism>
<feature type="transmembrane region" description="Helical" evidence="8">
    <location>
        <begin position="153"/>
        <end position="172"/>
    </location>
</feature>
<dbReference type="InterPro" id="IPR036013">
    <property type="entry name" value="Band_7/SPFH_dom_sf"/>
</dbReference>
<evidence type="ECO:0000256" key="5">
    <source>
        <dbReference type="ARBA" id="ARBA00022989"/>
    </source>
</evidence>
<dbReference type="SUPFAM" id="SSF117892">
    <property type="entry name" value="Band 7/SPFH domain"/>
    <property type="match status" value="1"/>
</dbReference>
<feature type="transmembrane region" description="Helical" evidence="8">
    <location>
        <begin position="239"/>
        <end position="256"/>
    </location>
</feature>
<keyword evidence="11" id="KW-0645">Protease</keyword>
<feature type="transmembrane region" description="Helical" evidence="8">
    <location>
        <begin position="80"/>
        <end position="98"/>
    </location>
</feature>
<dbReference type="PANTHER" id="PTHR42911">
    <property type="entry name" value="MODULATOR OF FTSH PROTEASE HFLC"/>
    <property type="match status" value="1"/>
</dbReference>
<dbReference type="InterPro" id="IPR001107">
    <property type="entry name" value="Band_7"/>
</dbReference>
<keyword evidence="6 8" id="KW-0472">Membrane</keyword>
<dbReference type="GO" id="GO:0006829">
    <property type="term" value="P:zinc ion transport"/>
    <property type="evidence" value="ECO:0007669"/>
    <property type="project" value="UniProtKB-KW"/>
</dbReference>
<feature type="domain" description="Band 7" evidence="9">
    <location>
        <begin position="262"/>
        <end position="464"/>
    </location>
</feature>
<dbReference type="RefSeq" id="WP_170162931.1">
    <property type="nucleotide sequence ID" value="NZ_RJUK01000002.1"/>
</dbReference>
<dbReference type="InterPro" id="IPR027469">
    <property type="entry name" value="Cation_efflux_TMD_sf"/>
</dbReference>
<reference evidence="11 12" key="1">
    <citation type="submission" date="2018-11" db="EMBL/GenBank/DDBJ databases">
        <title>Genomic Encyclopedia of Type Strains, Phase IV (KMG-IV): sequencing the most valuable type-strain genomes for metagenomic binning, comparative biology and taxonomic classification.</title>
        <authorList>
            <person name="Goeker M."/>
        </authorList>
    </citation>
    <scope>NUCLEOTIDE SEQUENCE [LARGE SCALE GENOMIC DNA]</scope>
    <source>
        <strain evidence="11 12">DSM 16974</strain>
    </source>
</reference>
<gene>
    <name evidence="11" type="ORF">EDC38_2689</name>
</gene>
<proteinExistence type="inferred from homology"/>
<evidence type="ECO:0000256" key="8">
    <source>
        <dbReference type="SAM" id="Phobius"/>
    </source>
</evidence>
<evidence type="ECO:0000256" key="6">
    <source>
        <dbReference type="ARBA" id="ARBA00023136"/>
    </source>
</evidence>
<protein>
    <submittedName>
        <fullName evidence="11">Membrane protease subunit HflK</fullName>
    </submittedName>
</protein>
<dbReference type="GO" id="GO:0016020">
    <property type="term" value="C:membrane"/>
    <property type="evidence" value="ECO:0007669"/>
    <property type="project" value="UniProtKB-SubCell"/>
</dbReference>
<sequence length="560" mass="62154">MLSDRRIRTSLIAIGADLLLTGAKVGLALLTGSAALLADAYHSGTDLVVSLVLLVSLIIRFRQERKGAQAGQKARMLESLLAIAVALLILYIPVEILLELNARSAEDVRFLWAGILGVLVILALVHFMARLKTYVGQETDSPALEADGYHSKIDLFTTFAVLASLVGLLVGINIDEPVALIIALLIAVAGIELLISGIQGLRYRQELDPISLLEPALEWLARRSFSQPLARLGRRLARILYQFRWLPIAALLALWLSTGVHTIPAGYTGIHSRFGAPVNTGLTPGLHLILPWPVDRLERIDHGLVYTAQVGSRHTLPEEDRQGALWREIKTPQAHEDVTDYLVTQDENLIDLQFALHYRIDNPAQMTLLIQDLPGLITRTTEAALWRETAGHLFFDLLSHGQHDFAERVASGAQRQLRALGIGIQVVDAQVLVAQPPAVAVRAYRDLLNAEQEKRQYQTRAEAQQIHDRLMAQAERTQQKARVSAEANERILQAEGDVERFLSLAEVYRENSSAIGFEQHLQHTTDTLQGRRLWLTDPALKADDIRLWGPQSLLGTDDRK</sequence>
<feature type="transmembrane region" description="Helical" evidence="8">
    <location>
        <begin position="12"/>
        <end position="34"/>
    </location>
</feature>
<keyword evidence="7" id="KW-0175">Coiled coil</keyword>
<dbReference type="AlphaFoldDB" id="A0A3N1NIE6"/>
<dbReference type="Proteomes" id="UP000273643">
    <property type="component" value="Unassembled WGS sequence"/>
</dbReference>
<feature type="transmembrane region" description="Helical" evidence="8">
    <location>
        <begin position="40"/>
        <end position="59"/>
    </location>
</feature>
<feature type="transmembrane region" description="Helical" evidence="8">
    <location>
        <begin position="110"/>
        <end position="129"/>
    </location>
</feature>
<comment type="similarity">
    <text evidence="3">Belongs to the band 7/mec-2 family. HflK subfamily.</text>
</comment>
<dbReference type="GO" id="GO:0008324">
    <property type="term" value="F:monoatomic cation transmembrane transporter activity"/>
    <property type="evidence" value="ECO:0007669"/>
    <property type="project" value="InterPro"/>
</dbReference>
<dbReference type="SUPFAM" id="SSF161111">
    <property type="entry name" value="Cation efflux protein transmembrane domain-like"/>
    <property type="match status" value="1"/>
</dbReference>
<keyword evidence="5 8" id="KW-1133">Transmembrane helix</keyword>
<keyword evidence="4 8" id="KW-0812">Transmembrane</keyword>
<accession>A0A3N1NIE6</accession>
<evidence type="ECO:0000256" key="2">
    <source>
        <dbReference type="ARBA" id="ARBA00004167"/>
    </source>
</evidence>
<dbReference type="InterPro" id="IPR058533">
    <property type="entry name" value="Cation_efflux_TM"/>
</dbReference>
<evidence type="ECO:0000313" key="12">
    <source>
        <dbReference type="Proteomes" id="UP000273643"/>
    </source>
</evidence>
<dbReference type="Pfam" id="PF01545">
    <property type="entry name" value="Cation_efflux"/>
    <property type="match status" value="1"/>
</dbReference>
<feature type="transmembrane region" description="Helical" evidence="8">
    <location>
        <begin position="178"/>
        <end position="195"/>
    </location>
</feature>
<feature type="domain" description="Cation efflux protein transmembrane" evidence="10">
    <location>
        <begin position="11"/>
        <end position="200"/>
    </location>
</feature>
<evidence type="ECO:0000259" key="10">
    <source>
        <dbReference type="Pfam" id="PF01545"/>
    </source>
</evidence>
<evidence type="ECO:0000256" key="3">
    <source>
        <dbReference type="ARBA" id="ARBA00006971"/>
    </source>
</evidence>
<comment type="subcellular location">
    <subcellularLocation>
        <location evidence="1">Membrane</location>
        <topology evidence="1">Multi-pass membrane protein</topology>
    </subcellularLocation>
    <subcellularLocation>
        <location evidence="2">Membrane</location>
        <topology evidence="2">Single-pass membrane protein</topology>
    </subcellularLocation>
</comment>
<dbReference type="InterPro" id="IPR010201">
    <property type="entry name" value="HflK"/>
</dbReference>
<dbReference type="Gene3D" id="1.20.1510.10">
    <property type="entry name" value="Cation efflux protein transmembrane domain"/>
    <property type="match status" value="1"/>
</dbReference>
<dbReference type="GO" id="GO:0006508">
    <property type="term" value="P:proteolysis"/>
    <property type="evidence" value="ECO:0007669"/>
    <property type="project" value="UniProtKB-KW"/>
</dbReference>
<evidence type="ECO:0000256" key="1">
    <source>
        <dbReference type="ARBA" id="ARBA00004141"/>
    </source>
</evidence>
<evidence type="ECO:0000256" key="4">
    <source>
        <dbReference type="ARBA" id="ARBA00022692"/>
    </source>
</evidence>
<keyword evidence="11" id="KW-0378">Hydrolase</keyword>